<evidence type="ECO:0000259" key="1">
    <source>
        <dbReference type="Pfam" id="PF01370"/>
    </source>
</evidence>
<dbReference type="GO" id="GO:0004029">
    <property type="term" value="F:aldehyde dehydrogenase (NAD+) activity"/>
    <property type="evidence" value="ECO:0007669"/>
    <property type="project" value="TreeGrafter"/>
</dbReference>
<evidence type="ECO:0000313" key="2">
    <source>
        <dbReference type="EMBL" id="WIY05922.1"/>
    </source>
</evidence>
<evidence type="ECO:0000313" key="3">
    <source>
        <dbReference type="Proteomes" id="UP001239397"/>
    </source>
</evidence>
<dbReference type="AlphaFoldDB" id="A0A9Y2JZ22"/>
<dbReference type="PANTHER" id="PTHR48079:SF6">
    <property type="entry name" value="NAD(P)-BINDING DOMAIN-CONTAINING PROTEIN-RELATED"/>
    <property type="match status" value="1"/>
</dbReference>
<proteinExistence type="predicted"/>
<dbReference type="SUPFAM" id="SSF51735">
    <property type="entry name" value="NAD(P)-binding Rossmann-fold domains"/>
    <property type="match status" value="1"/>
</dbReference>
<accession>A0A9Y2JZ22</accession>
<gene>
    <name evidence="2" type="ORF">QRX60_19540</name>
</gene>
<keyword evidence="3" id="KW-1185">Reference proteome</keyword>
<name>A0A9Y2JZ22_9PSEU</name>
<dbReference type="InterPro" id="IPR036291">
    <property type="entry name" value="NAD(P)-bd_dom_sf"/>
</dbReference>
<dbReference type="EMBL" id="CP127295">
    <property type="protein sequence ID" value="WIY05922.1"/>
    <property type="molecule type" value="Genomic_DNA"/>
</dbReference>
<dbReference type="GO" id="GO:0005737">
    <property type="term" value="C:cytoplasm"/>
    <property type="evidence" value="ECO:0007669"/>
    <property type="project" value="TreeGrafter"/>
</dbReference>
<dbReference type="KEGG" id="amog:QRX60_19540"/>
<organism evidence="2 3">
    <name type="scientific">Amycolatopsis mongoliensis</name>
    <dbReference type="NCBI Taxonomy" id="715475"/>
    <lineage>
        <taxon>Bacteria</taxon>
        <taxon>Bacillati</taxon>
        <taxon>Actinomycetota</taxon>
        <taxon>Actinomycetes</taxon>
        <taxon>Pseudonocardiales</taxon>
        <taxon>Pseudonocardiaceae</taxon>
        <taxon>Amycolatopsis</taxon>
    </lineage>
</organism>
<dbReference type="PANTHER" id="PTHR48079">
    <property type="entry name" value="PROTEIN YEEZ"/>
    <property type="match status" value="1"/>
</dbReference>
<dbReference type="InterPro" id="IPR051783">
    <property type="entry name" value="NAD(P)-dependent_oxidoreduct"/>
</dbReference>
<dbReference type="InterPro" id="IPR001509">
    <property type="entry name" value="Epimerase_deHydtase"/>
</dbReference>
<feature type="domain" description="NAD-dependent epimerase/dehydratase" evidence="1">
    <location>
        <begin position="3"/>
        <end position="222"/>
    </location>
</feature>
<protein>
    <submittedName>
        <fullName evidence="2">NAD(P)-dependent oxidoreductase</fullName>
    </submittedName>
</protein>
<dbReference type="Proteomes" id="UP001239397">
    <property type="component" value="Chromosome"/>
</dbReference>
<dbReference type="Gene3D" id="3.40.50.720">
    <property type="entry name" value="NAD(P)-binding Rossmann-like Domain"/>
    <property type="match status" value="1"/>
</dbReference>
<dbReference type="RefSeq" id="WP_286002196.1">
    <property type="nucleotide sequence ID" value="NZ_CP127295.1"/>
</dbReference>
<dbReference type="Pfam" id="PF01370">
    <property type="entry name" value="Epimerase"/>
    <property type="match status" value="1"/>
</dbReference>
<sequence length="293" mass="30202">MRVMVIGATGVLGVPAVARLLAAGHEVSGLARDASRAPAVEATGAKPVPGDLFSASSLVTALRGHDAVLNLATRIPRKVTSKAAWAANDRVRLTGSAALAAAVREVEELRTVVQEGISFVYADGGDRLLTEDAPVRPRGVTASSMVAHENVAALEDRTVVRLRIGTLVGSDTLTSALLASARRGAPLIMGSRTDWTTAIHPSDAAAAAVAALAAPSGVYNVGAPAVRKGVLGEAMAAAAGVRKARAVPKWLLSRVAMAEPMARSQRVDSGKLMAATGWRCERPVPGPDWFTAD</sequence>
<reference evidence="2 3" key="1">
    <citation type="submission" date="2023-06" db="EMBL/GenBank/DDBJ databases">
        <authorList>
            <person name="Oyuntsetseg B."/>
            <person name="Kim S.B."/>
        </authorList>
    </citation>
    <scope>NUCLEOTIDE SEQUENCE [LARGE SCALE GENOMIC DNA]</scope>
    <source>
        <strain evidence="2 3">4-36</strain>
    </source>
</reference>